<feature type="compositionally biased region" description="Basic and acidic residues" evidence="7">
    <location>
        <begin position="406"/>
        <end position="425"/>
    </location>
</feature>
<keyword evidence="4" id="KW-0677">Repeat</keyword>
<feature type="domain" description="C2" evidence="8">
    <location>
        <begin position="1081"/>
        <end position="1210"/>
    </location>
</feature>
<feature type="compositionally biased region" description="Polar residues" evidence="7">
    <location>
        <begin position="93"/>
        <end position="107"/>
    </location>
</feature>
<dbReference type="CDD" id="cd04020">
    <property type="entry name" value="C2B_SLP_1-2-3-4"/>
    <property type="match status" value="1"/>
</dbReference>
<keyword evidence="5" id="KW-0472">Membrane</keyword>
<feature type="compositionally biased region" description="Basic and acidic residues" evidence="7">
    <location>
        <begin position="434"/>
        <end position="447"/>
    </location>
</feature>
<dbReference type="PROSITE" id="PS50916">
    <property type="entry name" value="RABBD"/>
    <property type="match status" value="1"/>
</dbReference>
<evidence type="ECO:0000256" key="1">
    <source>
        <dbReference type="ARBA" id="ARBA00004236"/>
    </source>
</evidence>
<dbReference type="SMART" id="SM00239">
    <property type="entry name" value="C2"/>
    <property type="match status" value="2"/>
</dbReference>
<evidence type="ECO:0000313" key="10">
    <source>
        <dbReference type="EMBL" id="KAF4085907.1"/>
    </source>
</evidence>
<evidence type="ECO:0000259" key="8">
    <source>
        <dbReference type="PROSITE" id="PS50004"/>
    </source>
</evidence>
<name>A0A7J6AUQ3_AMEME</name>
<dbReference type="GO" id="GO:0005886">
    <property type="term" value="C:plasma membrane"/>
    <property type="evidence" value="ECO:0007669"/>
    <property type="project" value="UniProtKB-SubCell"/>
</dbReference>
<gene>
    <name evidence="10" type="ORF">AMELA_G00100720</name>
</gene>
<dbReference type="EMBL" id="JAAGNN010000008">
    <property type="protein sequence ID" value="KAF4085907.1"/>
    <property type="molecule type" value="Genomic_DNA"/>
</dbReference>
<reference evidence="10 11" key="1">
    <citation type="submission" date="2020-02" db="EMBL/GenBank/DDBJ databases">
        <title>A chromosome-scale genome assembly of the black bullhead catfish (Ameiurus melas).</title>
        <authorList>
            <person name="Wen M."/>
            <person name="Zham M."/>
            <person name="Cabau C."/>
            <person name="Klopp C."/>
            <person name="Donnadieu C."/>
            <person name="Roques C."/>
            <person name="Bouchez O."/>
            <person name="Lampietro C."/>
            <person name="Jouanno E."/>
            <person name="Herpin A."/>
            <person name="Louis A."/>
            <person name="Berthelot C."/>
            <person name="Parey E."/>
            <person name="Roest-Crollius H."/>
            <person name="Braasch I."/>
            <person name="Postlethwait J."/>
            <person name="Robinson-Rechavi M."/>
            <person name="Echchiki A."/>
            <person name="Begum T."/>
            <person name="Montfort J."/>
            <person name="Schartl M."/>
            <person name="Bobe J."/>
            <person name="Guiguen Y."/>
        </authorList>
    </citation>
    <scope>NUCLEOTIDE SEQUENCE [LARGE SCALE GENOMIC DNA]</scope>
    <source>
        <strain evidence="10">M_S1</strain>
        <tissue evidence="10">Blood</tissue>
    </source>
</reference>
<dbReference type="InterPro" id="IPR010911">
    <property type="entry name" value="Rab_BD"/>
</dbReference>
<dbReference type="PROSITE" id="PS50004">
    <property type="entry name" value="C2"/>
    <property type="match status" value="2"/>
</dbReference>
<feature type="compositionally biased region" description="Basic and acidic residues" evidence="7">
    <location>
        <begin position="173"/>
        <end position="195"/>
    </location>
</feature>
<evidence type="ECO:0000313" key="11">
    <source>
        <dbReference type="Proteomes" id="UP000593565"/>
    </source>
</evidence>
<feature type="compositionally biased region" description="Basic and acidic residues" evidence="7">
    <location>
        <begin position="684"/>
        <end position="699"/>
    </location>
</feature>
<proteinExistence type="predicted"/>
<dbReference type="FunFam" id="2.60.40.150:FF:000040">
    <property type="entry name" value="synaptotagmin-like protein 2 isoform X2"/>
    <property type="match status" value="1"/>
</dbReference>
<comment type="caution">
    <text evidence="10">The sequence shown here is derived from an EMBL/GenBank/DDBJ whole genome shotgun (WGS) entry which is preliminary data.</text>
</comment>
<keyword evidence="11" id="KW-1185">Reference proteome</keyword>
<dbReference type="GO" id="GO:0042043">
    <property type="term" value="F:neurexin family protein binding"/>
    <property type="evidence" value="ECO:0007669"/>
    <property type="project" value="TreeGrafter"/>
</dbReference>
<evidence type="ECO:0000256" key="7">
    <source>
        <dbReference type="SAM" id="MobiDB-lite"/>
    </source>
</evidence>
<feature type="domain" description="RabBD" evidence="9">
    <location>
        <begin position="1"/>
        <end position="57"/>
    </location>
</feature>
<feature type="region of interest" description="Disordered" evidence="7">
    <location>
        <begin position="684"/>
        <end position="708"/>
    </location>
</feature>
<dbReference type="InterPro" id="IPR035892">
    <property type="entry name" value="C2_domain_sf"/>
</dbReference>
<feature type="compositionally biased region" description="Polar residues" evidence="7">
    <location>
        <begin position="583"/>
        <end position="594"/>
    </location>
</feature>
<organism evidence="10 11">
    <name type="scientific">Ameiurus melas</name>
    <name type="common">Black bullhead</name>
    <name type="synonym">Silurus melas</name>
    <dbReference type="NCBI Taxonomy" id="219545"/>
    <lineage>
        <taxon>Eukaryota</taxon>
        <taxon>Metazoa</taxon>
        <taxon>Chordata</taxon>
        <taxon>Craniata</taxon>
        <taxon>Vertebrata</taxon>
        <taxon>Euteleostomi</taxon>
        <taxon>Actinopterygii</taxon>
        <taxon>Neopterygii</taxon>
        <taxon>Teleostei</taxon>
        <taxon>Ostariophysi</taxon>
        <taxon>Siluriformes</taxon>
        <taxon>Ictaluridae</taxon>
        <taxon>Ameiurus</taxon>
    </lineage>
</organism>
<feature type="region of interest" description="Disordered" evidence="7">
    <location>
        <begin position="93"/>
        <end position="237"/>
    </location>
</feature>
<dbReference type="PANTHER" id="PTHR45716:SF5">
    <property type="entry name" value="SYNAPTOTAGMIN-LIKE PROTEIN 2"/>
    <property type="match status" value="1"/>
</dbReference>
<feature type="compositionally biased region" description="Basic and acidic residues" evidence="7">
    <location>
        <begin position="108"/>
        <end position="126"/>
    </location>
</feature>
<dbReference type="SUPFAM" id="SSF49562">
    <property type="entry name" value="C2 domain (Calcium/lipid-binding domain, CaLB)"/>
    <property type="match status" value="2"/>
</dbReference>
<feature type="compositionally biased region" description="Polar residues" evidence="7">
    <location>
        <begin position="197"/>
        <end position="218"/>
    </location>
</feature>
<feature type="region of interest" description="Disordered" evidence="7">
    <location>
        <begin position="572"/>
        <end position="623"/>
    </location>
</feature>
<accession>A0A7J6AUQ3</accession>
<dbReference type="PANTHER" id="PTHR45716">
    <property type="entry name" value="BITESIZE, ISOFORM I"/>
    <property type="match status" value="1"/>
</dbReference>
<dbReference type="GO" id="GO:0006886">
    <property type="term" value="P:intracellular protein transport"/>
    <property type="evidence" value="ECO:0007669"/>
    <property type="project" value="InterPro"/>
</dbReference>
<feature type="region of interest" description="Disordered" evidence="7">
    <location>
        <begin position="387"/>
        <end position="448"/>
    </location>
</feature>
<dbReference type="InterPro" id="IPR043567">
    <property type="entry name" value="SYTL1-5_C2B"/>
</dbReference>
<dbReference type="GO" id="GO:0070382">
    <property type="term" value="C:exocytic vesicle"/>
    <property type="evidence" value="ECO:0007669"/>
    <property type="project" value="TreeGrafter"/>
</dbReference>
<keyword evidence="3" id="KW-0268">Exocytosis</keyword>
<evidence type="ECO:0000256" key="4">
    <source>
        <dbReference type="ARBA" id="ARBA00022737"/>
    </source>
</evidence>
<protein>
    <recommendedName>
        <fullName evidence="6">Synaptotagmin-like protein 2</fullName>
    </recommendedName>
</protein>
<dbReference type="FunFam" id="2.60.40.150:FF:000006">
    <property type="entry name" value="Synaptotagmin-like 5, isoform CRA_a"/>
    <property type="match status" value="1"/>
</dbReference>
<evidence type="ECO:0000256" key="2">
    <source>
        <dbReference type="ARBA" id="ARBA00022475"/>
    </source>
</evidence>
<evidence type="ECO:0000259" key="9">
    <source>
        <dbReference type="PROSITE" id="PS50916"/>
    </source>
</evidence>
<dbReference type="GO" id="GO:0006887">
    <property type="term" value="P:exocytosis"/>
    <property type="evidence" value="ECO:0007669"/>
    <property type="project" value="UniProtKB-KW"/>
</dbReference>
<dbReference type="InterPro" id="IPR000008">
    <property type="entry name" value="C2_dom"/>
</dbReference>
<dbReference type="Pfam" id="PF00168">
    <property type="entry name" value="C2"/>
    <property type="match status" value="2"/>
</dbReference>
<sequence>MIDLSYLTEDEQEAIMAVLQRDAELKKAEEERVKHLQKQGPEEGKLKYITGEWFYEAKSQRHQDRIHGSDIIMASMKQKKPMTLEFLTQSWREQPSKTNNLLTPQPKSTDHLKERRRADTQQERVNRQRHNPFNNVPLDLDFDLTNGGSVPEAKNTPAKPLNESTTIEILPKNLEKDDSKTSKKEHEKTEEKGDHPLNNTAQFVYEASNPTNATNKTDASPVAHESDYGPRPFNKKITRDTNMKTVDCKDPLMVNCHSPKVSEQQGDSIAKVLEWFSRSSDSSDQHDCEDIMQNTEDDNNIEDIDIEDEINSRPKPENNVYLIIPRHRDEDTAMINDIFFKERDLAVELNVDKKEPSINSQDVKELIVQTKPLNREALPAMGSSILFSHRSPQDTSNRLLDPQKTSPKEKVLETASKKEESKNADKTGIPESKPTQHELADIEESHSPKIANLRSQCDRGTTELSRMLMSKPNINSEKENLDQNNAVRKVTEYEEEPTKVDIIPKYSVLENKKQSHLKDISNADEIQADDITYEQLNKKEATVRDKAKDMQAPMSNKNQMKDIMALRTTSDKDAEPAVLRSSHCPQPNGGSQLSPKDPACHKSPGMLNKESLQPTRGSGKGRVNSLRRATSMFAVNMESQGQDLPLQSKKISETLPPQLGHTTESTVVPCTKTPEANLQVEKSPEITKSKHKAIDKSTSEDSDSQPLARSFVPQDYQHYLGITENRSKHISPQVKEQISELVCTSFQTGSMRCSLEQADTPLDSAELCTSRGSIGLRPSAHAAEEVNPETLNRVDSFSGASGNCENSVTEGSLVQEVLRRAATRPVYHKSLEDITAVPRQTRKSKHVDDFMPSSYAFSSTPSPSSSSFSDREHLRKISKSVPSFLENENDGDVSGSECSSHCGKHWKNTSPQATLSSNLQTSTLSSMSGSIMSISSADFGNVNVQGTIQFSINYVRKLREFHIFVAQCQNLAAVDVKRNRSDPYVKSYLIPDTAHLGKRKTSVKKKTLNPTYNEILRYRVQMDYLKTQILNLSVWHNDTFGRNSFLGETEIELFKWDFGNPRITCLSLKPRTRTSILPTDDRGEMRLAIRFLPHISLSKSVQGSGEIHIWVRDCKNLPPIRGVTINPYVKCFVLPDTSKKSCQKTRLLKRTASPVFNHTMVYDGFRTEDLKEACVELTVWDHERLADHLVGGLRLGLGSGQSYGAKVDWMDSVDKEVALWQRMMDSPNEWVEDVLPLRMVMTAKNT</sequence>
<dbReference type="Gene3D" id="2.60.40.150">
    <property type="entry name" value="C2 domain"/>
    <property type="match status" value="2"/>
</dbReference>
<evidence type="ECO:0000256" key="6">
    <source>
        <dbReference type="ARBA" id="ARBA00072164"/>
    </source>
</evidence>
<comment type="subcellular location">
    <subcellularLocation>
        <location evidence="1">Cell membrane</location>
    </subcellularLocation>
</comment>
<evidence type="ECO:0000256" key="5">
    <source>
        <dbReference type="ARBA" id="ARBA00023136"/>
    </source>
</evidence>
<dbReference type="Gene3D" id="6.10.250.3000">
    <property type="match status" value="1"/>
</dbReference>
<keyword evidence="2" id="KW-1003">Cell membrane</keyword>
<feature type="domain" description="C2" evidence="8">
    <location>
        <begin position="944"/>
        <end position="1066"/>
    </location>
</feature>
<evidence type="ECO:0000256" key="3">
    <source>
        <dbReference type="ARBA" id="ARBA00022483"/>
    </source>
</evidence>
<dbReference type="AlphaFoldDB" id="A0A7J6AUQ3"/>
<dbReference type="Proteomes" id="UP000593565">
    <property type="component" value="Unassembled WGS sequence"/>
</dbReference>
<dbReference type="GO" id="GO:0031267">
    <property type="term" value="F:small GTPase binding"/>
    <property type="evidence" value="ECO:0007669"/>
    <property type="project" value="InterPro"/>
</dbReference>